<organism evidence="6 7">
    <name type="scientific">Bradyrhizobium zhanjiangense</name>
    <dbReference type="NCBI Taxonomy" id="1325107"/>
    <lineage>
        <taxon>Bacteria</taxon>
        <taxon>Pseudomonadati</taxon>
        <taxon>Pseudomonadota</taxon>
        <taxon>Alphaproteobacteria</taxon>
        <taxon>Hyphomicrobiales</taxon>
        <taxon>Nitrobacteraceae</taxon>
        <taxon>Bradyrhizobium</taxon>
    </lineage>
</organism>
<dbReference type="InterPro" id="IPR025166">
    <property type="entry name" value="Integrase_DNA_bind_dom"/>
</dbReference>
<dbReference type="Pfam" id="PF00589">
    <property type="entry name" value="Phage_integrase"/>
    <property type="match status" value="1"/>
</dbReference>
<dbReference type="SUPFAM" id="SSF56349">
    <property type="entry name" value="DNA breaking-rejoining enzymes"/>
    <property type="match status" value="1"/>
</dbReference>
<keyword evidence="2" id="KW-0229">DNA integration</keyword>
<dbReference type="InterPro" id="IPR050808">
    <property type="entry name" value="Phage_Integrase"/>
</dbReference>
<comment type="similarity">
    <text evidence="1">Belongs to the 'phage' integrase family.</text>
</comment>
<dbReference type="PROSITE" id="PS51898">
    <property type="entry name" value="TYR_RECOMBINASE"/>
    <property type="match status" value="1"/>
</dbReference>
<keyword evidence="3" id="KW-0238">DNA-binding</keyword>
<dbReference type="CDD" id="cd00801">
    <property type="entry name" value="INT_P4_C"/>
    <property type="match status" value="1"/>
</dbReference>
<keyword evidence="4" id="KW-0233">DNA recombination</keyword>
<name>A0ABY0DIE7_9BRAD</name>
<feature type="domain" description="Tyr recombinase" evidence="5">
    <location>
        <begin position="221"/>
        <end position="434"/>
    </location>
</feature>
<dbReference type="InterPro" id="IPR038488">
    <property type="entry name" value="Integrase_DNA-bd_sf"/>
</dbReference>
<dbReference type="Gene3D" id="1.10.150.130">
    <property type="match status" value="1"/>
</dbReference>
<comment type="caution">
    <text evidence="6">The sequence shown here is derived from an EMBL/GenBank/DDBJ whole genome shotgun (WGS) entry which is preliminary data.</text>
</comment>
<evidence type="ECO:0000256" key="3">
    <source>
        <dbReference type="ARBA" id="ARBA00023125"/>
    </source>
</evidence>
<dbReference type="PANTHER" id="PTHR30629">
    <property type="entry name" value="PROPHAGE INTEGRASE"/>
    <property type="match status" value="1"/>
</dbReference>
<accession>A0ABY0DIE7</accession>
<evidence type="ECO:0000256" key="1">
    <source>
        <dbReference type="ARBA" id="ARBA00008857"/>
    </source>
</evidence>
<evidence type="ECO:0000259" key="5">
    <source>
        <dbReference type="PROSITE" id="PS51898"/>
    </source>
</evidence>
<dbReference type="InterPro" id="IPR053876">
    <property type="entry name" value="Phage_int_M"/>
</dbReference>
<dbReference type="InterPro" id="IPR002104">
    <property type="entry name" value="Integrase_catalytic"/>
</dbReference>
<evidence type="ECO:0000313" key="7">
    <source>
        <dbReference type="Proteomes" id="UP000289946"/>
    </source>
</evidence>
<evidence type="ECO:0000256" key="4">
    <source>
        <dbReference type="ARBA" id="ARBA00023172"/>
    </source>
</evidence>
<protein>
    <submittedName>
        <fullName evidence="6">DUF4102 domain-containing protein</fullName>
    </submittedName>
</protein>
<evidence type="ECO:0000256" key="2">
    <source>
        <dbReference type="ARBA" id="ARBA00022908"/>
    </source>
</evidence>
<dbReference type="Pfam" id="PF22022">
    <property type="entry name" value="Phage_int_M"/>
    <property type="match status" value="1"/>
</dbReference>
<dbReference type="EMBL" id="RDRA01000011">
    <property type="protein sequence ID" value="RXG93045.1"/>
    <property type="molecule type" value="Genomic_DNA"/>
</dbReference>
<dbReference type="InterPro" id="IPR010998">
    <property type="entry name" value="Integrase_recombinase_N"/>
</dbReference>
<dbReference type="InterPro" id="IPR013762">
    <property type="entry name" value="Integrase-like_cat_sf"/>
</dbReference>
<reference evidence="6 7" key="1">
    <citation type="submission" date="2018-10" db="EMBL/GenBank/DDBJ databases">
        <title>Bradyrhizobium sp. nov., isolated from effective nodules of peanut in China.</title>
        <authorList>
            <person name="Li Y."/>
        </authorList>
    </citation>
    <scope>NUCLEOTIDE SEQUENCE [LARGE SCALE GENOMIC DNA]</scope>
    <source>
        <strain evidence="6 7">CCBAU 51781</strain>
    </source>
</reference>
<keyword evidence="7" id="KW-1185">Reference proteome</keyword>
<gene>
    <name evidence="6" type="ORF">EAS62_20320</name>
</gene>
<dbReference type="Gene3D" id="3.30.160.390">
    <property type="entry name" value="Integrase, DNA-binding domain"/>
    <property type="match status" value="1"/>
</dbReference>
<proteinExistence type="inferred from homology"/>
<dbReference type="PANTHER" id="PTHR30629:SF2">
    <property type="entry name" value="PROPHAGE INTEGRASE INTS-RELATED"/>
    <property type="match status" value="1"/>
</dbReference>
<evidence type="ECO:0000313" key="6">
    <source>
        <dbReference type="EMBL" id="RXG93045.1"/>
    </source>
</evidence>
<dbReference type="Proteomes" id="UP000289946">
    <property type="component" value="Unassembled WGS sequence"/>
</dbReference>
<dbReference type="InterPro" id="IPR011010">
    <property type="entry name" value="DNA_brk_join_enz"/>
</dbReference>
<dbReference type="Gene3D" id="1.10.443.10">
    <property type="entry name" value="Intergrase catalytic core"/>
    <property type="match status" value="1"/>
</dbReference>
<dbReference type="Pfam" id="PF13356">
    <property type="entry name" value="Arm-DNA-bind_3"/>
    <property type="match status" value="1"/>
</dbReference>
<sequence length="465" mass="51350">MALTDAACRAAKKAEKPYKLSDSGGLYLLVETGGSRLWRQAYRFAGKQKTISLGVYPHVGLAAARDARDANKRMLAAGVDPSEKRKADKQAAAVAHLTTFDRIADDWLEDQRSLTGGLDAPKDLRKKSPETIEKLDWLLSLVRPQLGKLDARTLTTAQIVDALDRIGARGQRDTAHRCRATVSRVLARAARRGAIPVNPLGDTRNGDITIRGAKAVQHHASVTDARDGDRDGDAARRFGKLLRDVRGYHGATETRLALELLALTGLRPGELRRLRWSWIDADSAEPVVTLPPSLMKMRKSHTVYLSRQAVALLQELRQLTGWTAESAERVAAGADFLFPCQQPRRTVGKDGQPVKRSRYRTLSESAMNSALRRLGYVNSDHVGHGFRSAFSTLSNEAHAARADVIETALNHMDEDAVRGTYNDAAYHEQRRRLSQWWADYLDDLRKSGAVVPITKARRSRASAAS</sequence>
<dbReference type="RefSeq" id="WP_128940537.1">
    <property type="nucleotide sequence ID" value="NZ_RDRA01000011.1"/>
</dbReference>